<sequence>MARPVKWRRVEFIPNVRHFVPVDVPQSGVEENMLQIEELEALRLKDLEGLEQEACAERMGISRQTFQRILNSAREKVADSLVNGKAIRIGGGYFTRNICRVYCRQCMAQWDESYENFSKIKEGAYRCPRCGSNDVVCHEPLGSGRGFCRGHCWRHGQRE</sequence>
<proteinExistence type="inferred from homology"/>
<evidence type="ECO:0000313" key="3">
    <source>
        <dbReference type="EMBL" id="SFQ07085.1"/>
    </source>
</evidence>
<protein>
    <recommendedName>
        <fullName evidence="2">UPF0251 protein SAMN05444406_11132</fullName>
    </recommendedName>
</protein>
<evidence type="ECO:0000313" key="4">
    <source>
        <dbReference type="Proteomes" id="UP000198577"/>
    </source>
</evidence>
<gene>
    <name evidence="3" type="ORF">SAMN05444406_11132</name>
</gene>
<comment type="similarity">
    <text evidence="1 2">Belongs to the UPF0251 family.</text>
</comment>
<keyword evidence="3" id="KW-0238">DNA-binding</keyword>
<dbReference type="PANTHER" id="PTHR37478">
    <property type="match status" value="1"/>
</dbReference>
<dbReference type="Pfam" id="PF02001">
    <property type="entry name" value="DUF134"/>
    <property type="match status" value="1"/>
</dbReference>
<dbReference type="SUPFAM" id="SSF88659">
    <property type="entry name" value="Sigma3 and sigma4 domains of RNA polymerase sigma factors"/>
    <property type="match status" value="1"/>
</dbReference>
<name>A0A1I5VHW0_9FIRM</name>
<dbReference type="Proteomes" id="UP000198577">
    <property type="component" value="Unassembled WGS sequence"/>
</dbReference>
<evidence type="ECO:0000256" key="1">
    <source>
        <dbReference type="ARBA" id="ARBA00009350"/>
    </source>
</evidence>
<dbReference type="AlphaFoldDB" id="A0A1I5VHW0"/>
<dbReference type="InterPro" id="IPR002852">
    <property type="entry name" value="UPF0251"/>
</dbReference>
<keyword evidence="4" id="KW-1185">Reference proteome</keyword>
<dbReference type="HAMAP" id="MF_00674">
    <property type="entry name" value="UPF0251"/>
    <property type="match status" value="1"/>
</dbReference>
<dbReference type="RefSeq" id="WP_025747702.1">
    <property type="nucleotide sequence ID" value="NZ_FOXR01000011.1"/>
</dbReference>
<dbReference type="EMBL" id="FOXR01000011">
    <property type="protein sequence ID" value="SFQ07085.1"/>
    <property type="molecule type" value="Genomic_DNA"/>
</dbReference>
<accession>A0A1I5VHW0</accession>
<dbReference type="OrthoDB" id="280278at2"/>
<dbReference type="InterPro" id="IPR036388">
    <property type="entry name" value="WH-like_DNA-bd_sf"/>
</dbReference>
<dbReference type="PANTHER" id="PTHR37478:SF2">
    <property type="entry name" value="UPF0251 PROTEIN TK0562"/>
    <property type="match status" value="1"/>
</dbReference>
<dbReference type="GO" id="GO:0003677">
    <property type="term" value="F:DNA binding"/>
    <property type="evidence" value="ECO:0007669"/>
    <property type="project" value="UniProtKB-KW"/>
</dbReference>
<organism evidence="3 4">
    <name type="scientific">Caldicoprobacter faecalis</name>
    <dbReference type="NCBI Taxonomy" id="937334"/>
    <lineage>
        <taxon>Bacteria</taxon>
        <taxon>Bacillati</taxon>
        <taxon>Bacillota</taxon>
        <taxon>Clostridia</taxon>
        <taxon>Caldicoprobacterales</taxon>
        <taxon>Caldicoprobacteraceae</taxon>
        <taxon>Caldicoprobacter</taxon>
    </lineage>
</organism>
<reference evidence="3 4" key="1">
    <citation type="submission" date="2016-10" db="EMBL/GenBank/DDBJ databases">
        <authorList>
            <person name="de Groot N.N."/>
        </authorList>
    </citation>
    <scope>NUCLEOTIDE SEQUENCE [LARGE SCALE GENOMIC DNA]</scope>
    <source>
        <strain evidence="3 4">DSM 20678</strain>
    </source>
</reference>
<dbReference type="Gene3D" id="1.10.10.10">
    <property type="entry name" value="Winged helix-like DNA-binding domain superfamily/Winged helix DNA-binding domain"/>
    <property type="match status" value="1"/>
</dbReference>
<dbReference type="InterPro" id="IPR013324">
    <property type="entry name" value="RNA_pol_sigma_r3/r4-like"/>
</dbReference>
<evidence type="ECO:0000256" key="2">
    <source>
        <dbReference type="HAMAP-Rule" id="MF_00674"/>
    </source>
</evidence>
<dbReference type="STRING" id="937334.SAMN05444406_11132"/>